<protein>
    <submittedName>
        <fullName evidence="3">DUF6115 domain-containing protein</fullName>
    </submittedName>
</protein>
<feature type="coiled-coil region" evidence="1">
    <location>
        <begin position="34"/>
        <end position="97"/>
    </location>
</feature>
<dbReference type="RefSeq" id="WP_377602919.1">
    <property type="nucleotide sequence ID" value="NZ_JBHUME010000007.1"/>
</dbReference>
<evidence type="ECO:0000313" key="3">
    <source>
        <dbReference type="EMBL" id="MFD2613032.1"/>
    </source>
</evidence>
<dbReference type="Pfam" id="PF19610">
    <property type="entry name" value="DUF6115"/>
    <property type="match status" value="1"/>
</dbReference>
<organism evidence="3 4">
    <name type="scientific">Paenibacillus gansuensis</name>
    <dbReference type="NCBI Taxonomy" id="306542"/>
    <lineage>
        <taxon>Bacteria</taxon>
        <taxon>Bacillati</taxon>
        <taxon>Bacillota</taxon>
        <taxon>Bacilli</taxon>
        <taxon>Bacillales</taxon>
        <taxon>Paenibacillaceae</taxon>
        <taxon>Paenibacillus</taxon>
    </lineage>
</organism>
<gene>
    <name evidence="3" type="ORF">ACFSUF_11415</name>
</gene>
<evidence type="ECO:0000256" key="2">
    <source>
        <dbReference type="SAM" id="MobiDB-lite"/>
    </source>
</evidence>
<keyword evidence="1" id="KW-0175">Coiled coil</keyword>
<dbReference type="Proteomes" id="UP001597541">
    <property type="component" value="Unassembled WGS sequence"/>
</dbReference>
<proteinExistence type="predicted"/>
<accession>A0ABW5PGE0</accession>
<feature type="compositionally biased region" description="Polar residues" evidence="2">
    <location>
        <begin position="124"/>
        <end position="136"/>
    </location>
</feature>
<dbReference type="EMBL" id="JBHUME010000007">
    <property type="protein sequence ID" value="MFD2613032.1"/>
    <property type="molecule type" value="Genomic_DNA"/>
</dbReference>
<keyword evidence="4" id="KW-1185">Reference proteome</keyword>
<reference evidence="4" key="1">
    <citation type="journal article" date="2019" name="Int. J. Syst. Evol. Microbiol.">
        <title>The Global Catalogue of Microorganisms (GCM) 10K type strain sequencing project: providing services to taxonomists for standard genome sequencing and annotation.</title>
        <authorList>
            <consortium name="The Broad Institute Genomics Platform"/>
            <consortium name="The Broad Institute Genome Sequencing Center for Infectious Disease"/>
            <person name="Wu L."/>
            <person name="Ma J."/>
        </authorList>
    </citation>
    <scope>NUCLEOTIDE SEQUENCE [LARGE SCALE GENOMIC DNA]</scope>
    <source>
        <strain evidence="4">KCTC 3950</strain>
    </source>
</reference>
<evidence type="ECO:0000256" key="1">
    <source>
        <dbReference type="SAM" id="Coils"/>
    </source>
</evidence>
<feature type="region of interest" description="Disordered" evidence="2">
    <location>
        <begin position="109"/>
        <end position="136"/>
    </location>
</feature>
<feature type="compositionally biased region" description="Basic and acidic residues" evidence="2">
    <location>
        <begin position="109"/>
        <end position="123"/>
    </location>
</feature>
<comment type="caution">
    <text evidence="3">The sequence shown here is derived from an EMBL/GenBank/DDBJ whole genome shotgun (WGS) entry which is preliminary data.</text>
</comment>
<name>A0ABW5PGE0_9BACL</name>
<dbReference type="InterPro" id="IPR046118">
    <property type="entry name" value="DUF6115"/>
</dbReference>
<evidence type="ECO:0000313" key="4">
    <source>
        <dbReference type="Proteomes" id="UP001597541"/>
    </source>
</evidence>
<sequence>MSSWSYIVLLGSVVAVLASLMPKRADRQQGGGSVKDFQESLEHYMGQIEQENRELLAHFSQIHKEHDREQAELKARINQLEEQYAAAEAKFNAVLDTFHKQLERIQARSDAEWTGKSEVKSSENEPVQDTGNADQSHQAMQIKQRYSEVFELQSQGKSADYIAKKLSMNKGELQLILQLARQEETLRA</sequence>